<dbReference type="Gene3D" id="3.40.50.720">
    <property type="entry name" value="NAD(P)-binding Rossmann-like Domain"/>
    <property type="match status" value="1"/>
</dbReference>
<dbReference type="Pfam" id="PF00107">
    <property type="entry name" value="ADH_zinc_N"/>
    <property type="match status" value="1"/>
</dbReference>
<dbReference type="InterPro" id="IPR036291">
    <property type="entry name" value="NAD(P)-bd_dom_sf"/>
</dbReference>
<evidence type="ECO:0000256" key="1">
    <source>
        <dbReference type="ARBA" id="ARBA00023002"/>
    </source>
</evidence>
<feature type="non-terminal residue" evidence="3">
    <location>
        <position position="1"/>
    </location>
</feature>
<organism evidence="3">
    <name type="scientific">marine sediment metagenome</name>
    <dbReference type="NCBI Taxonomy" id="412755"/>
    <lineage>
        <taxon>unclassified sequences</taxon>
        <taxon>metagenomes</taxon>
        <taxon>ecological metagenomes</taxon>
    </lineage>
</organism>
<dbReference type="Gene3D" id="3.90.180.10">
    <property type="entry name" value="Medium-chain alcohol dehydrogenases, catalytic domain"/>
    <property type="match status" value="1"/>
</dbReference>
<dbReference type="InterPro" id="IPR013149">
    <property type="entry name" value="ADH-like_C"/>
</dbReference>
<reference evidence="3" key="1">
    <citation type="journal article" date="2015" name="Nature">
        <title>Complex archaea that bridge the gap between prokaryotes and eukaryotes.</title>
        <authorList>
            <person name="Spang A."/>
            <person name="Saw J.H."/>
            <person name="Jorgensen S.L."/>
            <person name="Zaremba-Niedzwiedzka K."/>
            <person name="Martijn J."/>
            <person name="Lind A.E."/>
            <person name="van Eijk R."/>
            <person name="Schleper C."/>
            <person name="Guy L."/>
            <person name="Ettema T.J."/>
        </authorList>
    </citation>
    <scope>NUCLEOTIDE SEQUENCE</scope>
</reference>
<protein>
    <recommendedName>
        <fullName evidence="2">Alcohol dehydrogenase-like C-terminal domain-containing protein</fullName>
    </recommendedName>
</protein>
<sequence length="135" mass="14203">VNTNVIGSVSTGTGGPVEKIISICNGKGADSVIDFVNAPQTVKTALAVLRKRGNLVLVGLFGGSINISLVTIPLKSLTIQGAYTGNYNDMVELIDLAKKGVIKPVISKRYSIDEANEALENLKARKIIGRAVINP</sequence>
<feature type="domain" description="Alcohol dehydrogenase-like C-terminal" evidence="2">
    <location>
        <begin position="13"/>
        <end position="98"/>
    </location>
</feature>
<name>A0A0F9D2M6_9ZZZZ</name>
<dbReference type="AlphaFoldDB" id="A0A0F9D2M6"/>
<dbReference type="SUPFAM" id="SSF51735">
    <property type="entry name" value="NAD(P)-binding Rossmann-fold domains"/>
    <property type="match status" value="1"/>
</dbReference>
<evidence type="ECO:0000313" key="3">
    <source>
        <dbReference type="EMBL" id="KKL06348.1"/>
    </source>
</evidence>
<gene>
    <name evidence="3" type="ORF">LCGC14_2596940</name>
</gene>
<dbReference type="PANTHER" id="PTHR43401:SF4">
    <property type="entry name" value="D-ARABINOSE 1-DEHYDROGENASE (NADP(+))"/>
    <property type="match status" value="1"/>
</dbReference>
<comment type="caution">
    <text evidence="3">The sequence shown here is derived from an EMBL/GenBank/DDBJ whole genome shotgun (WGS) entry which is preliminary data.</text>
</comment>
<proteinExistence type="predicted"/>
<dbReference type="PANTHER" id="PTHR43401">
    <property type="entry name" value="L-THREONINE 3-DEHYDROGENASE"/>
    <property type="match status" value="1"/>
</dbReference>
<dbReference type="InterPro" id="IPR050129">
    <property type="entry name" value="Zn_alcohol_dh"/>
</dbReference>
<dbReference type="EMBL" id="LAZR01043744">
    <property type="protein sequence ID" value="KKL06348.1"/>
    <property type="molecule type" value="Genomic_DNA"/>
</dbReference>
<dbReference type="GO" id="GO:0016491">
    <property type="term" value="F:oxidoreductase activity"/>
    <property type="evidence" value="ECO:0007669"/>
    <property type="project" value="UniProtKB-KW"/>
</dbReference>
<evidence type="ECO:0000259" key="2">
    <source>
        <dbReference type="Pfam" id="PF00107"/>
    </source>
</evidence>
<accession>A0A0F9D2M6</accession>
<keyword evidence="1" id="KW-0560">Oxidoreductase</keyword>